<feature type="compositionally biased region" description="Low complexity" evidence="1">
    <location>
        <begin position="46"/>
        <end position="55"/>
    </location>
</feature>
<feature type="region of interest" description="Disordered" evidence="1">
    <location>
        <begin position="29"/>
        <end position="77"/>
    </location>
</feature>
<keyword evidence="3" id="KW-0732">Signal</keyword>
<protein>
    <submittedName>
        <fullName evidence="4">Uncharacterized protein</fullName>
    </submittedName>
</protein>
<evidence type="ECO:0000256" key="2">
    <source>
        <dbReference type="SAM" id="Phobius"/>
    </source>
</evidence>
<keyword evidence="2" id="KW-0472">Membrane</keyword>
<evidence type="ECO:0000313" key="4">
    <source>
        <dbReference type="EMBL" id="TQV97834.1"/>
    </source>
</evidence>
<organism evidence="4 5">
    <name type="scientific">Cordyceps javanica</name>
    <dbReference type="NCBI Taxonomy" id="43265"/>
    <lineage>
        <taxon>Eukaryota</taxon>
        <taxon>Fungi</taxon>
        <taxon>Dikarya</taxon>
        <taxon>Ascomycota</taxon>
        <taxon>Pezizomycotina</taxon>
        <taxon>Sordariomycetes</taxon>
        <taxon>Hypocreomycetidae</taxon>
        <taxon>Hypocreales</taxon>
        <taxon>Cordycipitaceae</taxon>
        <taxon>Cordyceps</taxon>
    </lineage>
</organism>
<dbReference type="EMBL" id="SPUK01000004">
    <property type="protein sequence ID" value="TQV97834.1"/>
    <property type="molecule type" value="Genomic_DNA"/>
</dbReference>
<keyword evidence="2" id="KW-0812">Transmembrane</keyword>
<keyword evidence="5" id="KW-1185">Reference proteome</keyword>
<accession>A0A545V7Y9</accession>
<dbReference type="AlphaFoldDB" id="A0A545V7Y9"/>
<name>A0A545V7Y9_9HYPO</name>
<comment type="caution">
    <text evidence="4">The sequence shown here is derived from an EMBL/GenBank/DDBJ whole genome shotgun (WGS) entry which is preliminary data.</text>
</comment>
<sequence>MAPRSWIAIVATLASLVAASWPDPPLTGRDFDFSADFRAPKKDGSQQQQQQQQQQTKSKSGGDTISFSTQKRPEAGSVVQADPALYTPAVITMLRPGDSPPPARYTAFFEISYIPTADTLDDVVYSYPWIMSNLTVDGGSGELAPTADTRRYSAVSPAITGGEVRNATIQVWLQDPSLDRYISSVQRAGVPLPLNFAISQVFSDTTGDVSYDFPRASIDFKIQNKTAPARCDVNGNGAPIPGVSRGATDCLATATAATAGGTGGPSGTAGSSSSPTSTSSKKNAAAAMTIAESAVYGWLAMAVVVVLVL</sequence>
<feature type="region of interest" description="Disordered" evidence="1">
    <location>
        <begin position="257"/>
        <end position="280"/>
    </location>
</feature>
<keyword evidence="2" id="KW-1133">Transmembrane helix</keyword>
<feature type="compositionally biased region" description="Low complexity" evidence="1">
    <location>
        <begin position="268"/>
        <end position="280"/>
    </location>
</feature>
<proteinExistence type="predicted"/>
<dbReference type="Proteomes" id="UP000315783">
    <property type="component" value="Unassembled WGS sequence"/>
</dbReference>
<reference evidence="4 5" key="1">
    <citation type="journal article" date="2019" name="Appl. Microbiol. Biotechnol.">
        <title>Genome sequence of Isaria javanica and comparative genome analysis insights into family S53 peptidase evolution in fungal entomopathogens.</title>
        <authorList>
            <person name="Lin R."/>
            <person name="Zhang X."/>
            <person name="Xin B."/>
            <person name="Zou M."/>
            <person name="Gao Y."/>
            <person name="Qin F."/>
            <person name="Hu Q."/>
            <person name="Xie B."/>
            <person name="Cheng X."/>
        </authorList>
    </citation>
    <scope>NUCLEOTIDE SEQUENCE [LARGE SCALE GENOMIC DNA]</scope>
    <source>
        <strain evidence="4 5">IJ1G</strain>
    </source>
</reference>
<evidence type="ECO:0000256" key="1">
    <source>
        <dbReference type="SAM" id="MobiDB-lite"/>
    </source>
</evidence>
<dbReference type="OrthoDB" id="4868473at2759"/>
<gene>
    <name evidence="4" type="ORF">IF1G_03577</name>
</gene>
<feature type="compositionally biased region" description="Polar residues" evidence="1">
    <location>
        <begin position="56"/>
        <end position="70"/>
    </location>
</feature>
<feature type="transmembrane region" description="Helical" evidence="2">
    <location>
        <begin position="284"/>
        <end position="308"/>
    </location>
</feature>
<evidence type="ECO:0000256" key="3">
    <source>
        <dbReference type="SAM" id="SignalP"/>
    </source>
</evidence>
<feature type="chain" id="PRO_5022211090" evidence="3">
    <location>
        <begin position="20"/>
        <end position="309"/>
    </location>
</feature>
<evidence type="ECO:0000313" key="5">
    <source>
        <dbReference type="Proteomes" id="UP000315783"/>
    </source>
</evidence>
<feature type="signal peptide" evidence="3">
    <location>
        <begin position="1"/>
        <end position="19"/>
    </location>
</feature>